<dbReference type="OrthoDB" id="9969930at2759"/>
<dbReference type="EMBL" id="CAJNOR010002958">
    <property type="protein sequence ID" value="CAF1361552.1"/>
    <property type="molecule type" value="Genomic_DNA"/>
</dbReference>
<comment type="caution">
    <text evidence="2">The sequence shown here is derived from an EMBL/GenBank/DDBJ whole genome shotgun (WGS) entry which is preliminary data.</text>
</comment>
<evidence type="ECO:0000313" key="2">
    <source>
        <dbReference type="EMBL" id="CAF1374074.1"/>
    </source>
</evidence>
<proteinExistence type="predicted"/>
<evidence type="ECO:0000313" key="4">
    <source>
        <dbReference type="Proteomes" id="UP000663852"/>
    </source>
</evidence>
<organism evidence="2 4">
    <name type="scientific">Adineta ricciae</name>
    <name type="common">Rotifer</name>
    <dbReference type="NCBI Taxonomy" id="249248"/>
    <lineage>
        <taxon>Eukaryota</taxon>
        <taxon>Metazoa</taxon>
        <taxon>Spiralia</taxon>
        <taxon>Gnathifera</taxon>
        <taxon>Rotifera</taxon>
        <taxon>Eurotatoria</taxon>
        <taxon>Bdelloidea</taxon>
        <taxon>Adinetida</taxon>
        <taxon>Adinetidae</taxon>
        <taxon>Adineta</taxon>
    </lineage>
</organism>
<keyword evidence="3" id="KW-1185">Reference proteome</keyword>
<dbReference type="EMBL" id="CAJNOJ010000291">
    <property type="protein sequence ID" value="CAF1374074.1"/>
    <property type="molecule type" value="Genomic_DNA"/>
</dbReference>
<dbReference type="AlphaFoldDB" id="A0A815J416"/>
<dbReference type="Proteomes" id="UP000663828">
    <property type="component" value="Unassembled WGS sequence"/>
</dbReference>
<name>A0A815J416_ADIRI</name>
<evidence type="ECO:0000313" key="3">
    <source>
        <dbReference type="Proteomes" id="UP000663828"/>
    </source>
</evidence>
<sequence>MTSAMDIIKNYEAANPQQMSCSGHLCARCGKCRDWYYIGNDASLQWLQNWKKWTKRDWERFRDNNFNDGFKKKMNATCLYHFCILDGDIDLALHLHNMGADTYGHCHHDLCLCLENIRVKPGT</sequence>
<gene>
    <name evidence="2" type="ORF">EDS130_LOCUS34545</name>
    <name evidence="1" type="ORF">XAT740_LOCUS32042</name>
</gene>
<reference evidence="2" key="1">
    <citation type="submission" date="2021-02" db="EMBL/GenBank/DDBJ databases">
        <authorList>
            <person name="Nowell W R."/>
        </authorList>
    </citation>
    <scope>NUCLEOTIDE SEQUENCE</scope>
</reference>
<protein>
    <submittedName>
        <fullName evidence="2">Uncharacterized protein</fullName>
    </submittedName>
</protein>
<evidence type="ECO:0000313" key="1">
    <source>
        <dbReference type="EMBL" id="CAF1361552.1"/>
    </source>
</evidence>
<dbReference type="Proteomes" id="UP000663852">
    <property type="component" value="Unassembled WGS sequence"/>
</dbReference>
<accession>A0A815J416</accession>